<dbReference type="SUPFAM" id="SSF103481">
    <property type="entry name" value="Multidrug resistance efflux transporter EmrE"/>
    <property type="match status" value="2"/>
</dbReference>
<dbReference type="OrthoDB" id="9806889at2"/>
<reference evidence="8 9" key="1">
    <citation type="submission" date="2019-12" db="EMBL/GenBank/DDBJ databases">
        <title>Genomic-based taxomic classification of the family Erythrobacteraceae.</title>
        <authorList>
            <person name="Xu L."/>
        </authorList>
    </citation>
    <scope>NUCLEOTIDE SEQUENCE [LARGE SCALE GENOMIC DNA]</scope>
    <source>
        <strain evidence="8 9">MCCC 1K02066</strain>
    </source>
</reference>
<dbReference type="InterPro" id="IPR050638">
    <property type="entry name" value="AA-Vitamin_Transporters"/>
</dbReference>
<protein>
    <submittedName>
        <fullName evidence="8">EamA family transporter</fullName>
    </submittedName>
</protein>
<feature type="domain" description="EamA" evidence="7">
    <location>
        <begin position="159"/>
        <end position="292"/>
    </location>
</feature>
<dbReference type="GO" id="GO:0016020">
    <property type="term" value="C:membrane"/>
    <property type="evidence" value="ECO:0007669"/>
    <property type="project" value="UniProtKB-SubCell"/>
</dbReference>
<comment type="subcellular location">
    <subcellularLocation>
        <location evidence="1">Membrane</location>
        <topology evidence="1">Multi-pass membrane protein</topology>
    </subcellularLocation>
</comment>
<evidence type="ECO:0000256" key="6">
    <source>
        <dbReference type="SAM" id="Phobius"/>
    </source>
</evidence>
<dbReference type="PANTHER" id="PTHR32322:SF2">
    <property type="entry name" value="EAMA DOMAIN-CONTAINING PROTEIN"/>
    <property type="match status" value="1"/>
</dbReference>
<feature type="transmembrane region" description="Helical" evidence="6">
    <location>
        <begin position="156"/>
        <end position="176"/>
    </location>
</feature>
<dbReference type="PANTHER" id="PTHR32322">
    <property type="entry name" value="INNER MEMBRANE TRANSPORTER"/>
    <property type="match status" value="1"/>
</dbReference>
<evidence type="ECO:0000259" key="7">
    <source>
        <dbReference type="Pfam" id="PF00892"/>
    </source>
</evidence>
<feature type="transmembrane region" description="Helical" evidence="6">
    <location>
        <begin position="127"/>
        <end position="144"/>
    </location>
</feature>
<evidence type="ECO:0000313" key="9">
    <source>
        <dbReference type="Proteomes" id="UP000469159"/>
    </source>
</evidence>
<feature type="transmembrane region" description="Helical" evidence="6">
    <location>
        <begin position="183"/>
        <end position="206"/>
    </location>
</feature>
<evidence type="ECO:0000256" key="2">
    <source>
        <dbReference type="ARBA" id="ARBA00007362"/>
    </source>
</evidence>
<comment type="caution">
    <text evidence="8">The sequence shown here is derived from an EMBL/GenBank/DDBJ whole genome shotgun (WGS) entry which is preliminary data.</text>
</comment>
<dbReference type="InterPro" id="IPR000620">
    <property type="entry name" value="EamA_dom"/>
</dbReference>
<evidence type="ECO:0000256" key="1">
    <source>
        <dbReference type="ARBA" id="ARBA00004141"/>
    </source>
</evidence>
<dbReference type="AlphaFoldDB" id="A0A6I4UNT8"/>
<feature type="transmembrane region" description="Helical" evidence="6">
    <location>
        <begin position="276"/>
        <end position="293"/>
    </location>
</feature>
<organism evidence="8 9">
    <name type="scientific">Croceibacterium soli</name>
    <dbReference type="NCBI Taxonomy" id="1739690"/>
    <lineage>
        <taxon>Bacteria</taxon>
        <taxon>Pseudomonadati</taxon>
        <taxon>Pseudomonadota</taxon>
        <taxon>Alphaproteobacteria</taxon>
        <taxon>Sphingomonadales</taxon>
        <taxon>Erythrobacteraceae</taxon>
        <taxon>Croceibacterium</taxon>
    </lineage>
</organism>
<feature type="transmembrane region" description="Helical" evidence="6">
    <location>
        <begin position="12"/>
        <end position="31"/>
    </location>
</feature>
<dbReference type="InterPro" id="IPR037185">
    <property type="entry name" value="EmrE-like"/>
</dbReference>
<dbReference type="EMBL" id="WTYK01000001">
    <property type="protein sequence ID" value="MXP40611.1"/>
    <property type="molecule type" value="Genomic_DNA"/>
</dbReference>
<keyword evidence="3 6" id="KW-0812">Transmembrane</keyword>
<accession>A0A6I4UNT8</accession>
<evidence type="ECO:0000256" key="4">
    <source>
        <dbReference type="ARBA" id="ARBA00022989"/>
    </source>
</evidence>
<gene>
    <name evidence="8" type="ORF">GRI75_02975</name>
</gene>
<dbReference type="RefSeq" id="WP_160745423.1">
    <property type="nucleotide sequence ID" value="NZ_WTYK01000001.1"/>
</dbReference>
<feature type="transmembrane region" description="Helical" evidence="6">
    <location>
        <begin position="218"/>
        <end position="239"/>
    </location>
</feature>
<feature type="transmembrane region" description="Helical" evidence="6">
    <location>
        <begin position="102"/>
        <end position="120"/>
    </location>
</feature>
<feature type="transmembrane region" description="Helical" evidence="6">
    <location>
        <begin position="251"/>
        <end position="270"/>
    </location>
</feature>
<name>A0A6I4UNT8_9SPHN</name>
<proteinExistence type="inferred from homology"/>
<dbReference type="Pfam" id="PF00892">
    <property type="entry name" value="EamA"/>
    <property type="match status" value="2"/>
</dbReference>
<comment type="similarity">
    <text evidence="2">Belongs to the EamA transporter family.</text>
</comment>
<evidence type="ECO:0000256" key="3">
    <source>
        <dbReference type="ARBA" id="ARBA00022692"/>
    </source>
</evidence>
<evidence type="ECO:0000256" key="5">
    <source>
        <dbReference type="ARBA" id="ARBA00023136"/>
    </source>
</evidence>
<feature type="domain" description="EamA" evidence="7">
    <location>
        <begin position="15"/>
        <end position="143"/>
    </location>
</feature>
<keyword evidence="5 6" id="KW-0472">Membrane</keyword>
<keyword evidence="4 6" id="KW-1133">Transmembrane helix</keyword>
<feature type="transmembrane region" description="Helical" evidence="6">
    <location>
        <begin position="69"/>
        <end position="90"/>
    </location>
</feature>
<dbReference type="Proteomes" id="UP000469159">
    <property type="component" value="Unassembled WGS sequence"/>
</dbReference>
<feature type="transmembrane region" description="Helical" evidence="6">
    <location>
        <begin position="37"/>
        <end position="57"/>
    </location>
</feature>
<evidence type="ECO:0000313" key="8">
    <source>
        <dbReference type="EMBL" id="MXP40611.1"/>
    </source>
</evidence>
<keyword evidence="9" id="KW-1185">Reference proteome</keyword>
<sequence length="314" mass="33467">MHADRRQLQAFALLGIVMVLWAGNSIVARAVRFDVPPLTLAFVRWTGASLILLPFAWRAVRRDWPVIAAHWKPVLLLGLLGIGAFNAFLYSGLRHTTATNALLLQAGIPALVVLFDRLFFGERSPAAQNLGVACSILGVLAIVFEGDPAHALGLRFGVGDALILTSVVAWALYTVLLRLRPKIAPVSFVAVTFFIGVIAMAPLAAWEWQAGERIVWNGGPIGAIAYVAVLPSIVSYFIFNYATATVGAARAGQAITLMPVVGAFMSAALLGEELHGYHYAGLALILLGIALSIKAMRAQRDAGTAGGPPLEQRP</sequence>